<dbReference type="InterPro" id="IPR041489">
    <property type="entry name" value="PDZ_6"/>
</dbReference>
<dbReference type="Pfam" id="PF13365">
    <property type="entry name" value="Trypsin_2"/>
    <property type="match status" value="1"/>
</dbReference>
<evidence type="ECO:0000256" key="7">
    <source>
        <dbReference type="ARBA" id="ARBA00022825"/>
    </source>
</evidence>
<dbReference type="Gene3D" id="2.40.10.120">
    <property type="match status" value="1"/>
</dbReference>
<comment type="caution">
    <text evidence="12">The sequence shown here is derived from an EMBL/GenBank/DDBJ whole genome shotgun (WGS) entry which is preliminary data.</text>
</comment>
<dbReference type="InterPro" id="IPR001478">
    <property type="entry name" value="PDZ"/>
</dbReference>
<feature type="domain" description="PDZ" evidence="11">
    <location>
        <begin position="376"/>
        <end position="439"/>
    </location>
</feature>
<protein>
    <submittedName>
        <fullName evidence="12">Serine protease</fullName>
    </submittedName>
</protein>
<evidence type="ECO:0000256" key="10">
    <source>
        <dbReference type="SAM" id="SignalP"/>
    </source>
</evidence>
<evidence type="ECO:0000256" key="8">
    <source>
        <dbReference type="PIRSR" id="PIRSR611782-1"/>
    </source>
</evidence>
<name>A0A1W9HVK4_9HYPH</name>
<dbReference type="PROSITE" id="PS50106">
    <property type="entry name" value="PDZ"/>
    <property type="match status" value="2"/>
</dbReference>
<accession>A0A1W9HVK4</accession>
<evidence type="ECO:0000313" key="12">
    <source>
        <dbReference type="EMBL" id="OQW51469.1"/>
    </source>
</evidence>
<keyword evidence="6" id="KW-0378">Hydrolase</keyword>
<evidence type="ECO:0000256" key="4">
    <source>
        <dbReference type="ARBA" id="ARBA00022737"/>
    </source>
</evidence>
<dbReference type="STRING" id="1827387.A4S15_11645"/>
<feature type="binding site" evidence="9">
    <location>
        <position position="108"/>
    </location>
    <ligand>
        <name>substrate</name>
    </ligand>
</feature>
<dbReference type="PANTHER" id="PTHR43343:SF3">
    <property type="entry name" value="PROTEASE DO-LIKE 8, CHLOROPLASTIC"/>
    <property type="match status" value="1"/>
</dbReference>
<dbReference type="Pfam" id="PF17820">
    <property type="entry name" value="PDZ_6"/>
    <property type="match status" value="1"/>
</dbReference>
<dbReference type="InterPro" id="IPR051201">
    <property type="entry name" value="Chloro_Bact_Ser_Proteases"/>
</dbReference>
<organism evidence="12 13">
    <name type="scientific">Candidatus Raskinella chloraquaticus</name>
    <dbReference type="NCBI Taxonomy" id="1951219"/>
    <lineage>
        <taxon>Bacteria</taxon>
        <taxon>Pseudomonadati</taxon>
        <taxon>Pseudomonadota</taxon>
        <taxon>Alphaproteobacteria</taxon>
        <taxon>Hyphomicrobiales</taxon>
        <taxon>Phreatobacteraceae</taxon>
        <taxon>Candidatus Raskinella</taxon>
    </lineage>
</organism>
<evidence type="ECO:0000256" key="5">
    <source>
        <dbReference type="ARBA" id="ARBA00022764"/>
    </source>
</evidence>
<dbReference type="AlphaFoldDB" id="A0A1W9HVK4"/>
<dbReference type="SMART" id="SM00228">
    <property type="entry name" value="PDZ"/>
    <property type="match status" value="2"/>
</dbReference>
<dbReference type="EMBL" id="LWDL01000019">
    <property type="protein sequence ID" value="OQW51469.1"/>
    <property type="molecule type" value="Genomic_DNA"/>
</dbReference>
<keyword evidence="2 12" id="KW-0645">Protease</keyword>
<dbReference type="GO" id="GO:0004252">
    <property type="term" value="F:serine-type endopeptidase activity"/>
    <property type="evidence" value="ECO:0007669"/>
    <property type="project" value="InterPro"/>
</dbReference>
<evidence type="ECO:0000259" key="11">
    <source>
        <dbReference type="PROSITE" id="PS50106"/>
    </source>
</evidence>
<keyword evidence="7" id="KW-0720">Serine protease</keyword>
<feature type="binding site" evidence="9">
    <location>
        <begin position="212"/>
        <end position="214"/>
    </location>
    <ligand>
        <name>substrate</name>
    </ligand>
</feature>
<feature type="active site" description="Charge relay system" evidence="8">
    <location>
        <position position="214"/>
    </location>
</feature>
<dbReference type="GO" id="GO:0042597">
    <property type="term" value="C:periplasmic space"/>
    <property type="evidence" value="ECO:0007669"/>
    <property type="project" value="UniProtKB-SubCell"/>
</dbReference>
<keyword evidence="4" id="KW-0677">Repeat</keyword>
<dbReference type="SUPFAM" id="SSF50156">
    <property type="entry name" value="PDZ domain-like"/>
    <property type="match status" value="2"/>
</dbReference>
<dbReference type="GO" id="GO:0006508">
    <property type="term" value="P:proteolysis"/>
    <property type="evidence" value="ECO:0007669"/>
    <property type="project" value="UniProtKB-KW"/>
</dbReference>
<feature type="domain" description="PDZ" evidence="11">
    <location>
        <begin position="275"/>
        <end position="350"/>
    </location>
</feature>
<evidence type="ECO:0000256" key="9">
    <source>
        <dbReference type="PIRSR" id="PIRSR611782-2"/>
    </source>
</evidence>
<dbReference type="SUPFAM" id="SSF50494">
    <property type="entry name" value="Trypsin-like serine proteases"/>
    <property type="match status" value="1"/>
</dbReference>
<reference evidence="12 13" key="1">
    <citation type="journal article" date="2017" name="Water Res.">
        <title>Comammox in drinking water systems.</title>
        <authorList>
            <person name="Wang Y."/>
            <person name="Ma L."/>
            <person name="Mao Y."/>
            <person name="Jiang X."/>
            <person name="Xia Y."/>
            <person name="Yu K."/>
            <person name="Li B."/>
            <person name="Zhang T."/>
        </authorList>
    </citation>
    <scope>NUCLEOTIDE SEQUENCE [LARGE SCALE GENOMIC DNA]</scope>
    <source>
        <strain evidence="12">SG_bin8</strain>
    </source>
</reference>
<dbReference type="InterPro" id="IPR036034">
    <property type="entry name" value="PDZ_sf"/>
</dbReference>
<feature type="chain" id="PRO_5039486318" evidence="10">
    <location>
        <begin position="25"/>
        <end position="468"/>
    </location>
</feature>
<dbReference type="NCBIfam" id="TIGR02037">
    <property type="entry name" value="degP_htrA_DO"/>
    <property type="match status" value="1"/>
</dbReference>
<evidence type="ECO:0000313" key="13">
    <source>
        <dbReference type="Proteomes" id="UP000192872"/>
    </source>
</evidence>
<feature type="active site" description="Charge relay system" evidence="8">
    <location>
        <position position="108"/>
    </location>
</feature>
<comment type="subcellular location">
    <subcellularLocation>
        <location evidence="1">Periplasm</location>
    </subcellularLocation>
</comment>
<keyword evidence="5" id="KW-0574">Periplasm</keyword>
<sequence>MFRIFTAFAVGTVALVLVVMPAVAQLQSRDTRTPIRLSYAPIVKTVAPAVVNVYGARVEQVRNAFFDDPIFRRFFGDQAGQPRREEVARSLGSGVIVDRAGLIITNNHVIEGMTEVKVSLADRREFDVEIVLRDPRTDLAVLRLKDAPKDLASIEIGDSERLEVGDLVLAVGNPFGVGQTVTSGIVSALARTRVGVSDYQFFVQTDAAINPGNSGGALVDIDGKLIGINTAIYSRSGGSVGIGFAIPVTMVKIVIDSARGGHAVVRRPWFGARLQVVTAEIAEGLGLAKPAGAIVTGLSKDGPAIKAGLKVSDVILAIDGFAIDDPDSFGFRFATRPVGGKAVLDVMRKSERVKISLPLEAAPETVARDIYKALQRGPFAGATFANLSPALAEEVRLEPDQTGVVISEVEPGSAAAGVGLLVGDIIRSLNNQEITSTSQLPQILSARVRAWRITIERSGQTLTTVIGG</sequence>
<evidence type="ECO:0000256" key="3">
    <source>
        <dbReference type="ARBA" id="ARBA00022729"/>
    </source>
</evidence>
<dbReference type="InterPro" id="IPR011782">
    <property type="entry name" value="Pept_S1C_Do"/>
</dbReference>
<evidence type="ECO:0000256" key="2">
    <source>
        <dbReference type="ARBA" id="ARBA00022670"/>
    </source>
</evidence>
<dbReference type="Gene3D" id="2.30.42.10">
    <property type="match status" value="2"/>
</dbReference>
<evidence type="ECO:0000256" key="1">
    <source>
        <dbReference type="ARBA" id="ARBA00004418"/>
    </source>
</evidence>
<dbReference type="InterPro" id="IPR001940">
    <property type="entry name" value="Peptidase_S1C"/>
</dbReference>
<feature type="signal peptide" evidence="10">
    <location>
        <begin position="1"/>
        <end position="24"/>
    </location>
</feature>
<dbReference type="PANTHER" id="PTHR43343">
    <property type="entry name" value="PEPTIDASE S12"/>
    <property type="match status" value="1"/>
</dbReference>
<dbReference type="InterPro" id="IPR009003">
    <property type="entry name" value="Peptidase_S1_PA"/>
</dbReference>
<dbReference type="RefSeq" id="WP_376802375.1">
    <property type="nucleotide sequence ID" value="NZ_DBNB01000015.1"/>
</dbReference>
<dbReference type="PRINTS" id="PR00834">
    <property type="entry name" value="PROTEASES2C"/>
</dbReference>
<dbReference type="Proteomes" id="UP000192872">
    <property type="component" value="Unassembled WGS sequence"/>
</dbReference>
<gene>
    <name evidence="12" type="ORF">A4S15_11645</name>
</gene>
<proteinExistence type="predicted"/>
<keyword evidence="3 10" id="KW-0732">Signal</keyword>
<dbReference type="Pfam" id="PF13180">
    <property type="entry name" value="PDZ_2"/>
    <property type="match status" value="1"/>
</dbReference>
<feature type="active site" description="Charge relay system" evidence="8">
    <location>
        <position position="138"/>
    </location>
</feature>
<feature type="binding site" evidence="9">
    <location>
        <position position="138"/>
    </location>
    <ligand>
        <name>substrate</name>
    </ligand>
</feature>
<evidence type="ECO:0000256" key="6">
    <source>
        <dbReference type="ARBA" id="ARBA00022801"/>
    </source>
</evidence>